<dbReference type="GO" id="GO:0008410">
    <property type="term" value="F:CoA-transferase activity"/>
    <property type="evidence" value="ECO:0007669"/>
    <property type="project" value="TreeGrafter"/>
</dbReference>
<dbReference type="AlphaFoldDB" id="A0A090F181"/>
<gene>
    <name evidence="2" type="ORF">MPLDJ20_20162</name>
</gene>
<dbReference type="Gene3D" id="3.30.1540.10">
    <property type="entry name" value="formyl-coa transferase, domain 3"/>
    <property type="match status" value="1"/>
</dbReference>
<dbReference type="EC" id="2.-.-.-" evidence="2"/>
<dbReference type="Gene3D" id="3.40.50.10540">
    <property type="entry name" value="Crotonobetainyl-coa:carnitine coa-transferase, domain 1"/>
    <property type="match status" value="1"/>
</dbReference>
<protein>
    <submittedName>
        <fullName evidence="2">Putative enzyme</fullName>
        <ecNumber evidence="2">2.-.-.-</ecNumber>
    </submittedName>
</protein>
<name>A0A090F181_MESPL</name>
<keyword evidence="1 2" id="KW-0808">Transferase</keyword>
<dbReference type="Proteomes" id="UP000046373">
    <property type="component" value="Unassembled WGS sequence"/>
</dbReference>
<evidence type="ECO:0000313" key="2">
    <source>
        <dbReference type="EMBL" id="CDX35379.1"/>
    </source>
</evidence>
<dbReference type="InterPro" id="IPR044855">
    <property type="entry name" value="CoA-Trfase_III_dom3_sf"/>
</dbReference>
<dbReference type="InterPro" id="IPR003673">
    <property type="entry name" value="CoA-Trfase_fam_III"/>
</dbReference>
<proteinExistence type="predicted"/>
<sequence>MKNAQPAALDGLTVLDLSRVMAGPWCCQMLADLGANVIKVEHPQQPDDTRLWGPPFFRGDAGEDAAYYLAANRNKSAMAVNFADPAGAELVRDIARKSDIVVENYKTGSLARYGLDYENLKMENPRIVYCSITGFGQTGPLAGRGGYDFLIQAMSGLMSVTGHPEDNQGPVKVGIPVADLMTGQFAATAILAAVVHRLKTGEGQHIDCALYDSQLAALSNQAMNYLVGGEVPRRLGNAHPNVIPYQDFQGANGRIVVAAGSDRQFRSVCKVLGLAELCDDQRFATNKARLENRELLVSILTAATVSRDVESLVDALNAAGVPAGCINDIGEAFSHQHVRERQIVRSMVRDDGREVPTVAFPARLSRTPASYRKPPPRFGEDTDHILRDFLGKDPRAIAELRARGVIA</sequence>
<reference evidence="2" key="1">
    <citation type="submission" date="2014-08" db="EMBL/GenBank/DDBJ databases">
        <authorList>
            <person name="Moulin Lionel"/>
        </authorList>
    </citation>
    <scope>NUCLEOTIDE SEQUENCE [LARGE SCALE GENOMIC DNA]</scope>
</reference>
<dbReference type="Pfam" id="PF02515">
    <property type="entry name" value="CoA_transf_3"/>
    <property type="match status" value="1"/>
</dbReference>
<dbReference type="EMBL" id="CCNB01000012">
    <property type="protein sequence ID" value="CDX35379.1"/>
    <property type="molecule type" value="Genomic_DNA"/>
</dbReference>
<dbReference type="InterPro" id="IPR023606">
    <property type="entry name" value="CoA-Trfase_III_dom_1_sf"/>
</dbReference>
<dbReference type="PANTHER" id="PTHR48207">
    <property type="entry name" value="SUCCINATE--HYDROXYMETHYLGLUTARATE COA-TRANSFERASE"/>
    <property type="match status" value="1"/>
</dbReference>
<evidence type="ECO:0000256" key="1">
    <source>
        <dbReference type="ARBA" id="ARBA00022679"/>
    </source>
</evidence>
<organism evidence="2">
    <name type="scientific">Mesorhizobium plurifarium</name>
    <dbReference type="NCBI Taxonomy" id="69974"/>
    <lineage>
        <taxon>Bacteria</taxon>
        <taxon>Pseudomonadati</taxon>
        <taxon>Pseudomonadota</taxon>
        <taxon>Alphaproteobacteria</taxon>
        <taxon>Hyphomicrobiales</taxon>
        <taxon>Phyllobacteriaceae</taxon>
        <taxon>Mesorhizobium</taxon>
    </lineage>
</organism>
<dbReference type="GeneID" id="31890352"/>
<accession>A0A090F181</accession>
<dbReference type="SUPFAM" id="SSF89796">
    <property type="entry name" value="CoA-transferase family III (CaiB/BaiF)"/>
    <property type="match status" value="1"/>
</dbReference>
<dbReference type="PANTHER" id="PTHR48207:SF3">
    <property type="entry name" value="SUCCINATE--HYDROXYMETHYLGLUTARATE COA-TRANSFERASE"/>
    <property type="match status" value="1"/>
</dbReference>
<dbReference type="InterPro" id="IPR050483">
    <property type="entry name" value="CoA-transferase_III_domain"/>
</dbReference>